<name>A0A183SB85_SCHSO</name>
<sequence>LRQSFRSGMICACPRRFSVSSCLLWRRKLTLSTARSWGMEVKRDVTSKDIITSFGRRLTPLSVSKNWIDEQTVVSESAVRNVRR</sequence>
<accession>A0A183SB85</accession>
<reference evidence="1" key="1">
    <citation type="submission" date="2016-06" db="UniProtKB">
        <authorList>
            <consortium name="WormBaseParasite"/>
        </authorList>
    </citation>
    <scope>IDENTIFICATION</scope>
</reference>
<evidence type="ECO:0000313" key="1">
    <source>
        <dbReference type="WBParaSite" id="SSLN_0000153901-mRNA-1"/>
    </source>
</evidence>
<protein>
    <submittedName>
        <fullName evidence="1">Ovule protein</fullName>
    </submittedName>
</protein>
<organism evidence="1">
    <name type="scientific">Schistocephalus solidus</name>
    <name type="common">Tapeworm</name>
    <dbReference type="NCBI Taxonomy" id="70667"/>
    <lineage>
        <taxon>Eukaryota</taxon>
        <taxon>Metazoa</taxon>
        <taxon>Spiralia</taxon>
        <taxon>Lophotrochozoa</taxon>
        <taxon>Platyhelminthes</taxon>
        <taxon>Cestoda</taxon>
        <taxon>Eucestoda</taxon>
        <taxon>Diphyllobothriidea</taxon>
        <taxon>Diphyllobothriidae</taxon>
        <taxon>Schistocephalus</taxon>
    </lineage>
</organism>
<dbReference type="AlphaFoldDB" id="A0A183SB85"/>
<dbReference type="WBParaSite" id="SSLN_0000153901-mRNA-1">
    <property type="protein sequence ID" value="SSLN_0000153901-mRNA-1"/>
    <property type="gene ID" value="SSLN_0000153901"/>
</dbReference>
<proteinExistence type="predicted"/>